<dbReference type="Gene3D" id="4.10.1250.10">
    <property type="entry name" value="Aminomethyltransferase fragment"/>
    <property type="match status" value="1"/>
</dbReference>
<dbReference type="Proteomes" id="UP000198806">
    <property type="component" value="Unassembled WGS sequence"/>
</dbReference>
<evidence type="ECO:0000256" key="6">
    <source>
        <dbReference type="ARBA" id="ARBA00047665"/>
    </source>
</evidence>
<dbReference type="EC" id="2.1.2.10" evidence="2 7"/>
<evidence type="ECO:0000256" key="4">
    <source>
        <dbReference type="ARBA" id="ARBA00022679"/>
    </source>
</evidence>
<accession>A0A1I5G5E8</accession>
<evidence type="ECO:0000256" key="3">
    <source>
        <dbReference type="ARBA" id="ARBA00022576"/>
    </source>
</evidence>
<feature type="domain" description="Aminomethyltransferase C-terminal" evidence="10">
    <location>
        <begin position="281"/>
        <end position="359"/>
    </location>
</feature>
<dbReference type="Gene3D" id="3.30.1360.120">
    <property type="entry name" value="Probable tRNA modification gtpase trme, domain 1"/>
    <property type="match status" value="1"/>
</dbReference>
<comment type="function">
    <text evidence="7">The glycine cleavage system catalyzes the degradation of glycine.</text>
</comment>
<dbReference type="Pfam" id="PF01571">
    <property type="entry name" value="GCV_T"/>
    <property type="match status" value="1"/>
</dbReference>
<dbReference type="InterPro" id="IPR028896">
    <property type="entry name" value="GcvT/YgfZ/DmdA"/>
</dbReference>
<keyword evidence="12" id="KW-1185">Reference proteome</keyword>
<dbReference type="STRING" id="1527.SAMN04489757_11772"/>
<evidence type="ECO:0000313" key="11">
    <source>
        <dbReference type="EMBL" id="SFO31099.1"/>
    </source>
</evidence>
<dbReference type="FunFam" id="3.30.70.1400:FF:000001">
    <property type="entry name" value="Aminomethyltransferase"/>
    <property type="match status" value="1"/>
</dbReference>
<dbReference type="SUPFAM" id="SSF101790">
    <property type="entry name" value="Aminomethyltransferase beta-barrel domain"/>
    <property type="match status" value="1"/>
</dbReference>
<dbReference type="PANTHER" id="PTHR43757">
    <property type="entry name" value="AMINOMETHYLTRANSFERASE"/>
    <property type="match status" value="1"/>
</dbReference>
<evidence type="ECO:0000256" key="2">
    <source>
        <dbReference type="ARBA" id="ARBA00012616"/>
    </source>
</evidence>
<evidence type="ECO:0000256" key="5">
    <source>
        <dbReference type="ARBA" id="ARBA00031395"/>
    </source>
</evidence>
<dbReference type="Gene3D" id="2.40.30.110">
    <property type="entry name" value="Aminomethyltransferase beta-barrel domains"/>
    <property type="match status" value="1"/>
</dbReference>
<dbReference type="FunFam" id="4.10.1250.10:FF:000001">
    <property type="entry name" value="Aminomethyltransferase"/>
    <property type="match status" value="1"/>
</dbReference>
<dbReference type="InterPro" id="IPR022903">
    <property type="entry name" value="GcvT_bac"/>
</dbReference>
<dbReference type="Pfam" id="PF08669">
    <property type="entry name" value="GCV_T_C"/>
    <property type="match status" value="1"/>
</dbReference>
<evidence type="ECO:0000256" key="7">
    <source>
        <dbReference type="HAMAP-Rule" id="MF_00259"/>
    </source>
</evidence>
<dbReference type="NCBIfam" id="NF001567">
    <property type="entry name" value="PRK00389.1"/>
    <property type="match status" value="1"/>
</dbReference>
<dbReference type="GO" id="GO:0005960">
    <property type="term" value="C:glycine cleavage complex"/>
    <property type="evidence" value="ECO:0007669"/>
    <property type="project" value="InterPro"/>
</dbReference>
<dbReference type="InterPro" id="IPR006223">
    <property type="entry name" value="GcvT"/>
</dbReference>
<evidence type="ECO:0000256" key="8">
    <source>
        <dbReference type="PIRSR" id="PIRSR006487-1"/>
    </source>
</evidence>
<name>A0A1I5G5E8_9FIRM</name>
<comment type="catalytic activity">
    <reaction evidence="6 7">
        <text>N(6)-[(R)-S(8)-aminomethyldihydrolipoyl]-L-lysyl-[protein] + (6S)-5,6,7,8-tetrahydrofolate = N(6)-[(R)-dihydrolipoyl]-L-lysyl-[protein] + (6R)-5,10-methylene-5,6,7,8-tetrahydrofolate + NH4(+)</text>
        <dbReference type="Rhea" id="RHEA:16945"/>
        <dbReference type="Rhea" id="RHEA-COMP:10475"/>
        <dbReference type="Rhea" id="RHEA-COMP:10492"/>
        <dbReference type="ChEBI" id="CHEBI:15636"/>
        <dbReference type="ChEBI" id="CHEBI:28938"/>
        <dbReference type="ChEBI" id="CHEBI:57453"/>
        <dbReference type="ChEBI" id="CHEBI:83100"/>
        <dbReference type="ChEBI" id="CHEBI:83143"/>
        <dbReference type="EC" id="2.1.2.10"/>
    </reaction>
</comment>
<dbReference type="InterPro" id="IPR027266">
    <property type="entry name" value="TrmE/GcvT-like"/>
</dbReference>
<dbReference type="GO" id="GO:0008483">
    <property type="term" value="F:transaminase activity"/>
    <property type="evidence" value="ECO:0007669"/>
    <property type="project" value="UniProtKB-KW"/>
</dbReference>
<dbReference type="GO" id="GO:0032259">
    <property type="term" value="P:methylation"/>
    <property type="evidence" value="ECO:0007669"/>
    <property type="project" value="UniProtKB-KW"/>
</dbReference>
<evidence type="ECO:0000259" key="9">
    <source>
        <dbReference type="Pfam" id="PF01571"/>
    </source>
</evidence>
<evidence type="ECO:0000259" key="10">
    <source>
        <dbReference type="Pfam" id="PF08669"/>
    </source>
</evidence>
<protein>
    <recommendedName>
        <fullName evidence="2 7">Aminomethyltransferase</fullName>
        <ecNumber evidence="2 7">2.1.2.10</ecNumber>
    </recommendedName>
    <alternativeName>
        <fullName evidence="5 7">Glycine cleavage system T protein</fullName>
    </alternativeName>
</protein>
<dbReference type="RefSeq" id="WP_091686946.1">
    <property type="nucleotide sequence ID" value="NZ_BAABFM010000001.1"/>
</dbReference>
<dbReference type="InterPro" id="IPR013977">
    <property type="entry name" value="GcvT_C"/>
</dbReference>
<dbReference type="GO" id="GO:0005829">
    <property type="term" value="C:cytosol"/>
    <property type="evidence" value="ECO:0007669"/>
    <property type="project" value="TreeGrafter"/>
</dbReference>
<dbReference type="AlphaFoldDB" id="A0A1I5G5E8"/>
<dbReference type="GO" id="GO:0004047">
    <property type="term" value="F:aminomethyltransferase activity"/>
    <property type="evidence" value="ECO:0007669"/>
    <property type="project" value="UniProtKB-UniRule"/>
</dbReference>
<reference evidence="11 12" key="1">
    <citation type="submission" date="2016-10" db="EMBL/GenBank/DDBJ databases">
        <authorList>
            <person name="de Groot N.N."/>
        </authorList>
    </citation>
    <scope>NUCLEOTIDE SEQUENCE [LARGE SCALE GENOMIC DNA]</scope>
    <source>
        <strain evidence="11 12">DSM 1283</strain>
    </source>
</reference>
<comment type="subunit">
    <text evidence="7">The glycine cleavage system is composed of four proteins: P, T, L and H.</text>
</comment>
<feature type="binding site" evidence="8">
    <location>
        <position position="197"/>
    </location>
    <ligand>
        <name>substrate</name>
    </ligand>
</feature>
<dbReference type="PIRSF" id="PIRSF006487">
    <property type="entry name" value="GcvT"/>
    <property type="match status" value="1"/>
</dbReference>
<dbReference type="HAMAP" id="MF_00259">
    <property type="entry name" value="GcvT"/>
    <property type="match status" value="1"/>
</dbReference>
<keyword evidence="4 7" id="KW-0808">Transferase</keyword>
<dbReference type="InterPro" id="IPR029043">
    <property type="entry name" value="GcvT/YgfZ_C"/>
</dbReference>
<keyword evidence="3 7" id="KW-0032">Aminotransferase</keyword>
<dbReference type="EMBL" id="FOWD01000017">
    <property type="protein sequence ID" value="SFO31099.1"/>
    <property type="molecule type" value="Genomic_DNA"/>
</dbReference>
<keyword evidence="11" id="KW-0489">Methyltransferase</keyword>
<gene>
    <name evidence="7" type="primary">gcvT</name>
    <name evidence="11" type="ORF">SAMN04489757_11772</name>
</gene>
<dbReference type="NCBIfam" id="TIGR00528">
    <property type="entry name" value="gcvT"/>
    <property type="match status" value="1"/>
</dbReference>
<dbReference type="OrthoDB" id="9774591at2"/>
<organism evidence="11 12">
    <name type="scientific">Anaerocolumna aminovalerica</name>
    <dbReference type="NCBI Taxonomy" id="1527"/>
    <lineage>
        <taxon>Bacteria</taxon>
        <taxon>Bacillati</taxon>
        <taxon>Bacillota</taxon>
        <taxon>Clostridia</taxon>
        <taxon>Lachnospirales</taxon>
        <taxon>Lachnospiraceae</taxon>
        <taxon>Anaerocolumna</taxon>
    </lineage>
</organism>
<proteinExistence type="inferred from homology"/>
<dbReference type="GO" id="GO:0008168">
    <property type="term" value="F:methyltransferase activity"/>
    <property type="evidence" value="ECO:0007669"/>
    <property type="project" value="UniProtKB-KW"/>
</dbReference>
<dbReference type="InterPro" id="IPR006222">
    <property type="entry name" value="GCVT_N"/>
</dbReference>
<comment type="similarity">
    <text evidence="1 7">Belongs to the GcvT family.</text>
</comment>
<dbReference type="GO" id="GO:0019464">
    <property type="term" value="P:glycine decarboxylation via glycine cleavage system"/>
    <property type="evidence" value="ECO:0007669"/>
    <property type="project" value="UniProtKB-UniRule"/>
</dbReference>
<evidence type="ECO:0000313" key="12">
    <source>
        <dbReference type="Proteomes" id="UP000198806"/>
    </source>
</evidence>
<dbReference type="Gene3D" id="3.30.70.1400">
    <property type="entry name" value="Aminomethyltransferase beta-barrel domains"/>
    <property type="match status" value="1"/>
</dbReference>
<feature type="domain" description="GCVT N-terminal" evidence="9">
    <location>
        <begin position="7"/>
        <end position="264"/>
    </location>
</feature>
<evidence type="ECO:0000256" key="1">
    <source>
        <dbReference type="ARBA" id="ARBA00008609"/>
    </source>
</evidence>
<dbReference type="FunFam" id="2.40.30.110:FF:000003">
    <property type="entry name" value="Aminomethyltransferase"/>
    <property type="match status" value="1"/>
</dbReference>
<dbReference type="SUPFAM" id="SSF103025">
    <property type="entry name" value="Folate-binding domain"/>
    <property type="match status" value="1"/>
</dbReference>
<dbReference type="PANTHER" id="PTHR43757:SF2">
    <property type="entry name" value="AMINOMETHYLTRANSFERASE, MITOCHONDRIAL"/>
    <property type="match status" value="1"/>
</dbReference>
<sequence>MEKKTPLYECHVQSKGKIVPFAGYLLPVQYETGVIVEHMAVRTAAGLFDVSHMGEVLIKGKDALQNIQKLVTNDCSKMYDGQVKYSPMCNETGGVVDDLLVYRISSEEYLLVINAANRYKDVKWMEQHITGELELKDISDDVAQIALQGPKSEEILRKVTDEENIPSKYYSFVRSGLVAGVLCLISKTGYTGEDGFELYCKPEDVQVLWNALLEAGKEEGIIPCGLGARDTLRLEAGMPLYGHEMDDTISPLEIGLGFAVKMEKEDFIGKDGILSRGEVKRTRVGIKILGRGIAREKCPIYAEDQMIGETTSGTHCPYLGYPVAMAIVDSKYSSAGTKVTVEVRGRKIEAEIIDLPFYKKEKAK</sequence>